<feature type="domain" description="Lsr2 DNA-binding" evidence="3">
    <location>
        <begin position="77"/>
        <end position="112"/>
    </location>
</feature>
<dbReference type="Pfam" id="PF23359">
    <property type="entry name" value="Lsr2_DNA-bd"/>
    <property type="match status" value="1"/>
</dbReference>
<organism evidence="4 5">
    <name type="scientific">Streptosporangium canum</name>
    <dbReference type="NCBI Taxonomy" id="324952"/>
    <lineage>
        <taxon>Bacteria</taxon>
        <taxon>Bacillati</taxon>
        <taxon>Actinomycetota</taxon>
        <taxon>Actinomycetes</taxon>
        <taxon>Streptosporangiales</taxon>
        <taxon>Streptosporangiaceae</taxon>
        <taxon>Streptosporangium</taxon>
    </lineage>
</organism>
<dbReference type="InterPro" id="IPR036625">
    <property type="entry name" value="E3-bd_dom_sf"/>
</dbReference>
<sequence length="113" mass="12293">MAKQIVETFIDDLDGGVATGTVAFAIEGSSYEIDLSEENADKLRAVLAPFITKARPVRQERPGRGRRVSAAGGRALDREKSAAIRTWAKEHGLNVSERGRIASKVVEQYEAAH</sequence>
<protein>
    <submittedName>
        <fullName evidence="4">Lsr2 protein</fullName>
    </submittedName>
</protein>
<dbReference type="GO" id="GO:0016746">
    <property type="term" value="F:acyltransferase activity"/>
    <property type="evidence" value="ECO:0007669"/>
    <property type="project" value="InterPro"/>
</dbReference>
<dbReference type="RefSeq" id="WP_086577730.1">
    <property type="nucleotide sequence ID" value="NZ_FOQY01000040.1"/>
</dbReference>
<dbReference type="Pfam" id="PF11774">
    <property type="entry name" value="Lsr2"/>
    <property type="match status" value="1"/>
</dbReference>
<keyword evidence="1" id="KW-0238">DNA-binding</keyword>
<proteinExistence type="predicted"/>
<dbReference type="AlphaFoldDB" id="A0A1I4D9N1"/>
<accession>A0A1I4D9N1</accession>
<dbReference type="Gene3D" id="3.30.60.230">
    <property type="entry name" value="Lsr2, dimerization domain"/>
    <property type="match status" value="1"/>
</dbReference>
<dbReference type="InterPro" id="IPR042261">
    <property type="entry name" value="Lsr2-like_dimerization"/>
</dbReference>
<gene>
    <name evidence="4" type="ORF">SAMN05216275_14019</name>
</gene>
<keyword evidence="5" id="KW-1185">Reference proteome</keyword>
<name>A0A1I4D9N1_9ACTN</name>
<dbReference type="EMBL" id="FOQY01000040">
    <property type="protein sequence ID" value="SFK89815.1"/>
    <property type="molecule type" value="Genomic_DNA"/>
</dbReference>
<reference evidence="5" key="1">
    <citation type="submission" date="2016-10" db="EMBL/GenBank/DDBJ databases">
        <authorList>
            <person name="Varghese N."/>
            <person name="Submissions S."/>
        </authorList>
    </citation>
    <scope>NUCLEOTIDE SEQUENCE [LARGE SCALE GENOMIC DNA]</scope>
    <source>
        <strain evidence="5">CGMCC 4.2126</strain>
    </source>
</reference>
<dbReference type="GO" id="GO:0003677">
    <property type="term" value="F:DNA binding"/>
    <property type="evidence" value="ECO:0007669"/>
    <property type="project" value="UniProtKB-KW"/>
</dbReference>
<evidence type="ECO:0000259" key="2">
    <source>
        <dbReference type="Pfam" id="PF11774"/>
    </source>
</evidence>
<dbReference type="InterPro" id="IPR055370">
    <property type="entry name" value="Lsr2_DNA-bd"/>
</dbReference>
<evidence type="ECO:0000256" key="1">
    <source>
        <dbReference type="ARBA" id="ARBA00023125"/>
    </source>
</evidence>
<dbReference type="InterPro" id="IPR024412">
    <property type="entry name" value="Lsr2_dim_dom"/>
</dbReference>
<feature type="domain" description="Lsr2 dimerization" evidence="2">
    <location>
        <begin position="1"/>
        <end position="57"/>
    </location>
</feature>
<evidence type="ECO:0000259" key="3">
    <source>
        <dbReference type="Pfam" id="PF23359"/>
    </source>
</evidence>
<evidence type="ECO:0000313" key="5">
    <source>
        <dbReference type="Proteomes" id="UP000199111"/>
    </source>
</evidence>
<dbReference type="Gene3D" id="4.10.320.10">
    <property type="entry name" value="E3-binding domain"/>
    <property type="match status" value="1"/>
</dbReference>
<evidence type="ECO:0000313" key="4">
    <source>
        <dbReference type="EMBL" id="SFK89815.1"/>
    </source>
</evidence>
<dbReference type="Proteomes" id="UP000199111">
    <property type="component" value="Unassembled WGS sequence"/>
</dbReference>
<dbReference type="GeneID" id="96302862"/>